<evidence type="ECO:0000256" key="4">
    <source>
        <dbReference type="SAM" id="MobiDB-lite"/>
    </source>
</evidence>
<dbReference type="InterPro" id="IPR036322">
    <property type="entry name" value="WD40_repeat_dom_sf"/>
</dbReference>
<sequence length="1099" mass="121991">MEPQIDEELQCLHPGPQEDSVLTRQPYHRSEAIWNGKDPGSLMCRGRTKEMANVQMEDNRVIDIIKLLRLEGLFRAPSKEIDNCLISALVERWRPETHTFHLPHGEISITLQDVEVIFGLSIDDEILVGPTAVENGTWRQVYGELLRFTPPEDNKTLVGQRILISRLLEAVAAPLPQDATEIQIHRDLCRASEKGASQIGGACTLVQYWAWARLSFLCPRIEPPPGCDYGPWPYAPLAFKWVRVPSSKSRPSGTTLVRYREQLVTMRPDQIVWQPYEADFGHLPEFCVAGRDTWTARVPLVCFCIIERHYPDRVLRQFGLAQQQPDNAVYDDRLHKIDLRGKVEKNWREEHGPYIISWEMRRQQLCHAPPQIGEMPRNHAYYVWYRPITRKYVVRNNAKLDIMIQSHLALLEMLPEGSEAHNHVRRVLNNVAGLGRDPAANEEADNGHETEPTVAEIPSTSAAPISIRTRAQRAIASPSTSAARGRGRPATASPSTSATRGRGMPATASPSPSAARGRGRRATTPRVVTSLEMPAPIPHSSPQPEVPPHIPDASPQPEVRSPSPPSQPDFDLSIDDNVTPPILPETPSYPPTSSTAPTPGLYLEHHYPPTASSSDPLGPPVGIDTVQPHTDVPNEHPPHQPSPPRGRPQRTRRAPTCGTGGHKIGHRGSSMHDDEPKDDAPQPPPPPKHYTRIKLNHRKLLDGMLDICGVPPQKFRTICSSIDKLDKQPFEQIKKEMVEEKGLSVQTADEIGTFVKERGHPLELLSKLKQQGSKFLGHNGSADALNDLEILFKALEVSKCIDKVVFDLSLARGLDYYTGVISEAVFKGGAQTDGSVPNTLVIANCEVVKPRVAAAEHISQFNEEARSPFVKKFKTIIHPGEVNRIRELPQNSKIVATHTDSPDVLIWDVEAQPNRHAVLGATNSCPNLILTGHQDNAEFALAMCPTEPFVLSGDTVRMFDRRNLTSGGVGSHVHKFEGHNAAVLCVQWSPDKSSVFGSSAEDGILNIWDHEKVGNVGSKMQNVPPGLFFRHAGHRDKVVDFHWNASDPWTIVSVSDDCESTGGGGTLQIWRMIDFIYRPEEEVLAELDSFKSHILTCSS</sequence>
<name>A0A7N2R9W7_QUELO</name>
<evidence type="ECO:0000313" key="8">
    <source>
        <dbReference type="Proteomes" id="UP000594261"/>
    </source>
</evidence>
<dbReference type="EnsemblPlants" id="QL08p063032:mrna">
    <property type="protein sequence ID" value="QL08p063032:mrna"/>
    <property type="gene ID" value="QL08p063032"/>
</dbReference>
<dbReference type="InterPro" id="IPR045864">
    <property type="entry name" value="aa-tRNA-synth_II/BPL/LPL"/>
</dbReference>
<reference evidence="7" key="2">
    <citation type="submission" date="2021-01" db="UniProtKB">
        <authorList>
            <consortium name="EnsemblPlants"/>
        </authorList>
    </citation>
    <scope>IDENTIFICATION</scope>
</reference>
<dbReference type="PROSITE" id="PS50294">
    <property type="entry name" value="WD_REPEATS_REGION"/>
    <property type="match status" value="1"/>
</dbReference>
<dbReference type="Gene3D" id="3.30.930.10">
    <property type="entry name" value="Bira Bifunctional Protein, Domain 2"/>
    <property type="match status" value="1"/>
</dbReference>
<feature type="repeat" description="WD" evidence="3">
    <location>
        <begin position="976"/>
        <end position="1009"/>
    </location>
</feature>
<organism evidence="7 8">
    <name type="scientific">Quercus lobata</name>
    <name type="common">Valley oak</name>
    <dbReference type="NCBI Taxonomy" id="97700"/>
    <lineage>
        <taxon>Eukaryota</taxon>
        <taxon>Viridiplantae</taxon>
        <taxon>Streptophyta</taxon>
        <taxon>Embryophyta</taxon>
        <taxon>Tracheophyta</taxon>
        <taxon>Spermatophyta</taxon>
        <taxon>Magnoliopsida</taxon>
        <taxon>eudicotyledons</taxon>
        <taxon>Gunneridae</taxon>
        <taxon>Pentapetalae</taxon>
        <taxon>rosids</taxon>
        <taxon>fabids</taxon>
        <taxon>Fagales</taxon>
        <taxon>Fagaceae</taxon>
        <taxon>Quercus</taxon>
    </lineage>
</organism>
<dbReference type="PANTHER" id="PTHR22850">
    <property type="entry name" value="WD40 REPEAT FAMILY"/>
    <property type="match status" value="1"/>
</dbReference>
<evidence type="ECO:0000256" key="1">
    <source>
        <dbReference type="ARBA" id="ARBA00022574"/>
    </source>
</evidence>
<accession>A0A7N2R9W7</accession>
<evidence type="ECO:0000259" key="6">
    <source>
        <dbReference type="Pfam" id="PF13393"/>
    </source>
</evidence>
<keyword evidence="2" id="KW-0677">Repeat</keyword>
<dbReference type="Gene3D" id="2.130.10.10">
    <property type="entry name" value="YVTN repeat-like/Quinoprotein amine dehydrogenase"/>
    <property type="match status" value="1"/>
</dbReference>
<proteinExistence type="predicted"/>
<feature type="domain" description="Aminotransferase-like plant mobile" evidence="5">
    <location>
        <begin position="184"/>
        <end position="386"/>
    </location>
</feature>
<dbReference type="AlphaFoldDB" id="A0A7N2R9W7"/>
<dbReference type="InterPro" id="IPR001680">
    <property type="entry name" value="WD40_rpt"/>
</dbReference>
<keyword evidence="8" id="KW-1185">Reference proteome</keyword>
<evidence type="ECO:0000313" key="7">
    <source>
        <dbReference type="EnsemblPlants" id="QL08p063032:mrna"/>
    </source>
</evidence>
<feature type="domain" description="Class II Histidinyl-tRNA synthetase (HisRS)-like catalytic core" evidence="6">
    <location>
        <begin position="691"/>
        <end position="828"/>
    </location>
</feature>
<evidence type="ECO:0000256" key="3">
    <source>
        <dbReference type="PROSITE-ProRule" id="PRU00221"/>
    </source>
</evidence>
<evidence type="ECO:0000256" key="2">
    <source>
        <dbReference type="ARBA" id="ARBA00022737"/>
    </source>
</evidence>
<dbReference type="Pfam" id="PF10536">
    <property type="entry name" value="PMD"/>
    <property type="match status" value="2"/>
</dbReference>
<dbReference type="Pfam" id="PF00400">
    <property type="entry name" value="WD40"/>
    <property type="match status" value="1"/>
</dbReference>
<dbReference type="SMART" id="SM00320">
    <property type="entry name" value="WD40"/>
    <property type="match status" value="4"/>
</dbReference>
<feature type="compositionally biased region" description="Pro residues" evidence="4">
    <location>
        <begin position="581"/>
        <end position="590"/>
    </location>
</feature>
<dbReference type="Gramene" id="QL08p063032:mrna">
    <property type="protein sequence ID" value="QL08p063032:mrna"/>
    <property type="gene ID" value="QL08p063032"/>
</dbReference>
<protein>
    <submittedName>
        <fullName evidence="7">Uncharacterized protein</fullName>
    </submittedName>
</protein>
<feature type="region of interest" description="Disordered" evidence="4">
    <location>
        <begin position="435"/>
        <end position="689"/>
    </location>
</feature>
<keyword evidence="1 3" id="KW-0853">WD repeat</keyword>
<dbReference type="SUPFAM" id="SSF50978">
    <property type="entry name" value="WD40 repeat-like"/>
    <property type="match status" value="1"/>
</dbReference>
<reference evidence="7 8" key="1">
    <citation type="journal article" date="2016" name="G3 (Bethesda)">
        <title>First Draft Assembly and Annotation of the Genome of a California Endemic Oak Quercus lobata Nee (Fagaceae).</title>
        <authorList>
            <person name="Sork V.L."/>
            <person name="Fitz-Gibbon S.T."/>
            <person name="Puiu D."/>
            <person name="Crepeau M."/>
            <person name="Gugger P.F."/>
            <person name="Sherman R."/>
            <person name="Stevens K."/>
            <person name="Langley C.H."/>
            <person name="Pellegrini M."/>
            <person name="Salzberg S.L."/>
        </authorList>
    </citation>
    <scope>NUCLEOTIDE SEQUENCE [LARGE SCALE GENOMIC DNA]</scope>
    <source>
        <strain evidence="7 8">cv. SW786</strain>
    </source>
</reference>
<evidence type="ECO:0000259" key="5">
    <source>
        <dbReference type="Pfam" id="PF10536"/>
    </source>
</evidence>
<feature type="domain" description="Aminotransferase-like plant mobile" evidence="5">
    <location>
        <begin position="75"/>
        <end position="161"/>
    </location>
</feature>
<dbReference type="InterPro" id="IPR015943">
    <property type="entry name" value="WD40/YVTN_repeat-like_dom_sf"/>
</dbReference>
<dbReference type="PROSITE" id="PS50082">
    <property type="entry name" value="WD_REPEATS_2"/>
    <property type="match status" value="1"/>
</dbReference>
<dbReference type="SUPFAM" id="SSF55681">
    <property type="entry name" value="Class II aaRS and biotin synthetases"/>
    <property type="match status" value="1"/>
</dbReference>
<dbReference type="InterPro" id="IPR050459">
    <property type="entry name" value="WD_repeat_RBAP46/RBAP48/MSI1"/>
</dbReference>
<dbReference type="Pfam" id="PF13393">
    <property type="entry name" value="tRNA-synt_His"/>
    <property type="match status" value="1"/>
</dbReference>
<feature type="compositionally biased region" description="Basic and acidic residues" evidence="4">
    <location>
        <begin position="670"/>
        <end position="680"/>
    </location>
</feature>
<feature type="compositionally biased region" description="Low complexity" evidence="4">
    <location>
        <begin position="505"/>
        <end position="516"/>
    </location>
</feature>
<dbReference type="Proteomes" id="UP000594261">
    <property type="component" value="Chromosome 8"/>
</dbReference>
<dbReference type="InterPro" id="IPR019557">
    <property type="entry name" value="AminoTfrase-like_pln_mobile"/>
</dbReference>
<dbReference type="EMBL" id="LRBV02000008">
    <property type="status" value="NOT_ANNOTATED_CDS"/>
    <property type="molecule type" value="Genomic_DNA"/>
</dbReference>
<feature type="compositionally biased region" description="Pro residues" evidence="4">
    <location>
        <begin position="535"/>
        <end position="550"/>
    </location>
</feature>
<dbReference type="InterPro" id="IPR041715">
    <property type="entry name" value="HisRS-like_core"/>
</dbReference>
<dbReference type="InParanoid" id="A0A7N2R9W7"/>